<name>A0A0D2H7P8_9EURO</name>
<sequence length="122" mass="13278">MTTISHRLARLVGPSLVAISLTEALNAHIWATNTPPTIFLNGSVIFVSGLAIVQAHNTWCRGWPVLITLVGWGNVALGLMRMAIPERLLDSVRRADVRDIRMATAVTAAMGGFLTWMGYFST</sequence>
<organism evidence="2 3">
    <name type="scientific">Rhinocladiella mackenziei CBS 650.93</name>
    <dbReference type="NCBI Taxonomy" id="1442369"/>
    <lineage>
        <taxon>Eukaryota</taxon>
        <taxon>Fungi</taxon>
        <taxon>Dikarya</taxon>
        <taxon>Ascomycota</taxon>
        <taxon>Pezizomycotina</taxon>
        <taxon>Eurotiomycetes</taxon>
        <taxon>Chaetothyriomycetidae</taxon>
        <taxon>Chaetothyriales</taxon>
        <taxon>Herpotrichiellaceae</taxon>
        <taxon>Rhinocladiella</taxon>
    </lineage>
</organism>
<gene>
    <name evidence="2" type="ORF">Z518_04394</name>
</gene>
<dbReference type="Proteomes" id="UP000053617">
    <property type="component" value="Unassembled WGS sequence"/>
</dbReference>
<dbReference type="VEuPathDB" id="FungiDB:Z518_04394"/>
<feature type="transmembrane region" description="Helical" evidence="1">
    <location>
        <begin position="100"/>
        <end position="119"/>
    </location>
</feature>
<keyword evidence="1" id="KW-1133">Transmembrane helix</keyword>
<proteinExistence type="predicted"/>
<dbReference type="HOGENOM" id="CLU_132169_1_1_1"/>
<protein>
    <submittedName>
        <fullName evidence="2">Uncharacterized protein</fullName>
    </submittedName>
</protein>
<dbReference type="OrthoDB" id="4140444at2759"/>
<keyword evidence="3" id="KW-1185">Reference proteome</keyword>
<dbReference type="RefSeq" id="XP_013273554.1">
    <property type="nucleotide sequence ID" value="XM_013418100.1"/>
</dbReference>
<evidence type="ECO:0000256" key="1">
    <source>
        <dbReference type="SAM" id="Phobius"/>
    </source>
</evidence>
<accession>A0A0D2H7P8</accession>
<dbReference type="AlphaFoldDB" id="A0A0D2H7P8"/>
<evidence type="ECO:0000313" key="3">
    <source>
        <dbReference type="Proteomes" id="UP000053617"/>
    </source>
</evidence>
<feature type="transmembrane region" description="Helical" evidence="1">
    <location>
        <begin position="62"/>
        <end position="80"/>
    </location>
</feature>
<evidence type="ECO:0000313" key="2">
    <source>
        <dbReference type="EMBL" id="KIX06418.1"/>
    </source>
</evidence>
<dbReference type="EMBL" id="KN847477">
    <property type="protein sequence ID" value="KIX06418.1"/>
    <property type="molecule type" value="Genomic_DNA"/>
</dbReference>
<dbReference type="GeneID" id="25292465"/>
<keyword evidence="1" id="KW-0472">Membrane</keyword>
<keyword evidence="1" id="KW-0812">Transmembrane</keyword>
<reference evidence="2 3" key="1">
    <citation type="submission" date="2015-01" db="EMBL/GenBank/DDBJ databases">
        <title>The Genome Sequence of Rhinocladiella mackenzie CBS 650.93.</title>
        <authorList>
            <consortium name="The Broad Institute Genomics Platform"/>
            <person name="Cuomo C."/>
            <person name="de Hoog S."/>
            <person name="Gorbushina A."/>
            <person name="Stielow B."/>
            <person name="Teixiera M."/>
            <person name="Abouelleil A."/>
            <person name="Chapman S.B."/>
            <person name="Priest M."/>
            <person name="Young S.K."/>
            <person name="Wortman J."/>
            <person name="Nusbaum C."/>
            <person name="Birren B."/>
        </authorList>
    </citation>
    <scope>NUCLEOTIDE SEQUENCE [LARGE SCALE GENOMIC DNA]</scope>
    <source>
        <strain evidence="2 3">CBS 650.93</strain>
    </source>
</reference>